<accession>A0A919L072</accession>
<feature type="compositionally biased region" description="Acidic residues" evidence="1">
    <location>
        <begin position="278"/>
        <end position="292"/>
    </location>
</feature>
<feature type="compositionally biased region" description="Pro residues" evidence="1">
    <location>
        <begin position="32"/>
        <end position="46"/>
    </location>
</feature>
<sequence>MKRALISTAALTLSLLTAGAGTAVAADVPDPSASPSPSISPSPSPSAEPDADVMALEPTLGLAPNFTCDEDPSDDFQIPQDGDGVTYTLEDGIFTAALEEGYVWGEGPVNWDPWTDPIYEEPPYIEPEPGTTDPYVRAVADYAFPNCNHNDETTVNVTTECTDGMGYLVYDIDAWWATDETSVAIYPYTSDEAAQGRTVYDGNTLSGRLAWDGSTPGMTGPIAVGYGDEIYDPEETAVSDPIFWIHTGEGRDIHEALAMLRFESADPCLGVDGGTGDGEGEGAADGSDDDELAATGPEAAWLTAGVAALLVAAGAALVVVRRRLGA</sequence>
<feature type="signal peptide" evidence="3">
    <location>
        <begin position="1"/>
        <end position="25"/>
    </location>
</feature>
<dbReference type="AlphaFoldDB" id="A0A919L072"/>
<evidence type="ECO:0000313" key="4">
    <source>
        <dbReference type="EMBL" id="GHH78594.1"/>
    </source>
</evidence>
<feature type="region of interest" description="Disordered" evidence="1">
    <location>
        <begin position="25"/>
        <end position="51"/>
    </location>
</feature>
<evidence type="ECO:0000256" key="2">
    <source>
        <dbReference type="SAM" id="Phobius"/>
    </source>
</evidence>
<dbReference type="Proteomes" id="UP000627369">
    <property type="component" value="Unassembled WGS sequence"/>
</dbReference>
<proteinExistence type="predicted"/>
<keyword evidence="3" id="KW-0732">Signal</keyword>
<protein>
    <recommendedName>
        <fullName evidence="6">LPXTG-motif cell wall-anchored protein</fullName>
    </recommendedName>
</protein>
<reference evidence="4" key="2">
    <citation type="submission" date="2020-09" db="EMBL/GenBank/DDBJ databases">
        <authorList>
            <person name="Sun Q."/>
            <person name="Zhou Y."/>
        </authorList>
    </citation>
    <scope>NUCLEOTIDE SEQUENCE</scope>
    <source>
        <strain evidence="4">CGMCC 4.7398</strain>
    </source>
</reference>
<dbReference type="EMBL" id="BNAS01000007">
    <property type="protein sequence ID" value="GHH78594.1"/>
    <property type="molecule type" value="Genomic_DNA"/>
</dbReference>
<evidence type="ECO:0000256" key="3">
    <source>
        <dbReference type="SAM" id="SignalP"/>
    </source>
</evidence>
<keyword evidence="2" id="KW-0472">Membrane</keyword>
<feature type="region of interest" description="Disordered" evidence="1">
    <location>
        <begin position="270"/>
        <end position="292"/>
    </location>
</feature>
<evidence type="ECO:0008006" key="6">
    <source>
        <dbReference type="Google" id="ProtNLM"/>
    </source>
</evidence>
<name>A0A919L072_9MICO</name>
<gene>
    <name evidence="4" type="ORF">GCM10017772_42340</name>
</gene>
<reference evidence="4" key="1">
    <citation type="journal article" date="2014" name="Int. J. Syst. Evol. Microbiol.">
        <title>Complete genome sequence of Corynebacterium casei LMG S-19264T (=DSM 44701T), isolated from a smear-ripened cheese.</title>
        <authorList>
            <consortium name="US DOE Joint Genome Institute (JGI-PGF)"/>
            <person name="Walter F."/>
            <person name="Albersmeier A."/>
            <person name="Kalinowski J."/>
            <person name="Ruckert C."/>
        </authorList>
    </citation>
    <scope>NUCLEOTIDE SEQUENCE</scope>
    <source>
        <strain evidence="4">CGMCC 4.7398</strain>
    </source>
</reference>
<organism evidence="4 5">
    <name type="scientific">Promicromonospora soli</name>
    <dbReference type="NCBI Taxonomy" id="2035533"/>
    <lineage>
        <taxon>Bacteria</taxon>
        <taxon>Bacillati</taxon>
        <taxon>Actinomycetota</taxon>
        <taxon>Actinomycetes</taxon>
        <taxon>Micrococcales</taxon>
        <taxon>Promicromonosporaceae</taxon>
        <taxon>Promicromonospora</taxon>
    </lineage>
</organism>
<feature type="chain" id="PRO_5037826653" description="LPXTG-motif cell wall-anchored protein" evidence="3">
    <location>
        <begin position="26"/>
        <end position="326"/>
    </location>
</feature>
<feature type="transmembrane region" description="Helical" evidence="2">
    <location>
        <begin position="299"/>
        <end position="320"/>
    </location>
</feature>
<keyword evidence="2" id="KW-0812">Transmembrane</keyword>
<dbReference type="RefSeq" id="WP_189671267.1">
    <property type="nucleotide sequence ID" value="NZ_BNAS01000007.1"/>
</dbReference>
<keyword evidence="2" id="KW-1133">Transmembrane helix</keyword>
<comment type="caution">
    <text evidence="4">The sequence shown here is derived from an EMBL/GenBank/DDBJ whole genome shotgun (WGS) entry which is preliminary data.</text>
</comment>
<evidence type="ECO:0000256" key="1">
    <source>
        <dbReference type="SAM" id="MobiDB-lite"/>
    </source>
</evidence>
<evidence type="ECO:0000313" key="5">
    <source>
        <dbReference type="Proteomes" id="UP000627369"/>
    </source>
</evidence>
<keyword evidence="5" id="KW-1185">Reference proteome</keyword>